<accession>A0A1H1WRH5</accession>
<dbReference type="InterPro" id="IPR041492">
    <property type="entry name" value="HAD_2"/>
</dbReference>
<organism evidence="1 2">
    <name type="scientific">Microlunatus soli</name>
    <dbReference type="NCBI Taxonomy" id="630515"/>
    <lineage>
        <taxon>Bacteria</taxon>
        <taxon>Bacillati</taxon>
        <taxon>Actinomycetota</taxon>
        <taxon>Actinomycetes</taxon>
        <taxon>Propionibacteriales</taxon>
        <taxon>Propionibacteriaceae</taxon>
        <taxon>Microlunatus</taxon>
    </lineage>
</organism>
<dbReference type="SUPFAM" id="SSF56784">
    <property type="entry name" value="HAD-like"/>
    <property type="match status" value="1"/>
</dbReference>
<dbReference type="InterPro" id="IPR023214">
    <property type="entry name" value="HAD_sf"/>
</dbReference>
<dbReference type="AlphaFoldDB" id="A0A1H1WRH5"/>
<dbReference type="Proteomes" id="UP000199103">
    <property type="component" value="Chromosome I"/>
</dbReference>
<dbReference type="GO" id="GO:0050308">
    <property type="term" value="F:sugar-phosphatase activity"/>
    <property type="evidence" value="ECO:0007669"/>
    <property type="project" value="TreeGrafter"/>
</dbReference>
<evidence type="ECO:0000313" key="1">
    <source>
        <dbReference type="EMBL" id="SDS99260.1"/>
    </source>
</evidence>
<gene>
    <name evidence="1" type="ORF">SAMN04489812_3754</name>
</gene>
<dbReference type="PRINTS" id="PR00413">
    <property type="entry name" value="HADHALOGNASE"/>
</dbReference>
<sequence>MGAMSTDQGPSLSAIVFDFDGLLMDTETTALLSWEYEWRQWGLTLDRSGFFADHGGSVAEERSAQLAAAVGAEFDRELSHRRRTRYREELHTRLDLRPGIGDWIEQAGARGLRLAVASSSETTWVIGHLERVGLLDRFTVIAGGEEVSGHKPDPSVYQLALRRLGIDAADAIAVEDTPHGVTAAHRAGLPCIAIPNPYVDPDRVGHAELVLGSATELDCGTALERACGQNP</sequence>
<dbReference type="SFLD" id="SFLDS00003">
    <property type="entry name" value="Haloacid_Dehalogenase"/>
    <property type="match status" value="1"/>
</dbReference>
<dbReference type="SFLD" id="SFLDG01129">
    <property type="entry name" value="C1.5:_HAD__Beta-PGM__Phosphata"/>
    <property type="match status" value="1"/>
</dbReference>
<dbReference type="InterPro" id="IPR051806">
    <property type="entry name" value="HAD-like_SPP"/>
</dbReference>
<name>A0A1H1WRH5_9ACTN</name>
<keyword evidence="2" id="KW-1185">Reference proteome</keyword>
<keyword evidence="1" id="KW-0378">Hydrolase</keyword>
<dbReference type="Gene3D" id="1.10.150.240">
    <property type="entry name" value="Putative phosphatase, domain 2"/>
    <property type="match status" value="1"/>
</dbReference>
<dbReference type="InterPro" id="IPR023198">
    <property type="entry name" value="PGP-like_dom2"/>
</dbReference>
<dbReference type="Gene3D" id="3.40.50.1000">
    <property type="entry name" value="HAD superfamily/HAD-like"/>
    <property type="match status" value="1"/>
</dbReference>
<dbReference type="STRING" id="630515.SAMN04489812_3754"/>
<proteinExistence type="predicted"/>
<reference evidence="1 2" key="1">
    <citation type="submission" date="2016-10" db="EMBL/GenBank/DDBJ databases">
        <authorList>
            <person name="de Groot N.N."/>
        </authorList>
    </citation>
    <scope>NUCLEOTIDE SEQUENCE [LARGE SCALE GENOMIC DNA]</scope>
    <source>
        <strain evidence="1 2">DSM 21800</strain>
    </source>
</reference>
<protein>
    <submittedName>
        <fullName evidence="1">Putative hydrolase of the HAD superfamily</fullName>
    </submittedName>
</protein>
<dbReference type="PANTHER" id="PTHR43481:SF4">
    <property type="entry name" value="GLYCEROL-1-PHOSPHATE PHOSPHOHYDROLASE 1-RELATED"/>
    <property type="match status" value="1"/>
</dbReference>
<dbReference type="InterPro" id="IPR006439">
    <property type="entry name" value="HAD-SF_hydro_IA"/>
</dbReference>
<dbReference type="InterPro" id="IPR036412">
    <property type="entry name" value="HAD-like_sf"/>
</dbReference>
<dbReference type="NCBIfam" id="TIGR01509">
    <property type="entry name" value="HAD-SF-IA-v3"/>
    <property type="match status" value="1"/>
</dbReference>
<dbReference type="PANTHER" id="PTHR43481">
    <property type="entry name" value="FRUCTOSE-1-PHOSPHATE PHOSPHATASE"/>
    <property type="match status" value="1"/>
</dbReference>
<dbReference type="Pfam" id="PF13419">
    <property type="entry name" value="HAD_2"/>
    <property type="match status" value="1"/>
</dbReference>
<dbReference type="EMBL" id="LT629772">
    <property type="protein sequence ID" value="SDS99260.1"/>
    <property type="molecule type" value="Genomic_DNA"/>
</dbReference>
<dbReference type="OrthoDB" id="9797743at2"/>
<evidence type="ECO:0000313" key="2">
    <source>
        <dbReference type="Proteomes" id="UP000199103"/>
    </source>
</evidence>